<dbReference type="InterPro" id="IPR004875">
    <property type="entry name" value="DDE_SF_endonuclease_dom"/>
</dbReference>
<evidence type="ECO:0000313" key="2">
    <source>
        <dbReference type="EMBL" id="OWZ05890.1"/>
    </source>
</evidence>
<protein>
    <recommendedName>
        <fullName evidence="1">DDE-1 domain-containing protein</fullName>
    </recommendedName>
</protein>
<name>A0A225VMY8_9STRA</name>
<reference evidence="3" key="1">
    <citation type="submission" date="2017-03" db="EMBL/GenBank/DDBJ databases">
        <title>Phytopthora megakarya and P. palmivora, two closely related causual agents of cacao black pod achieved similar genome size and gene model numbers by different mechanisms.</title>
        <authorList>
            <person name="Ali S."/>
            <person name="Shao J."/>
            <person name="Larry D.J."/>
            <person name="Kronmiller B."/>
            <person name="Shen D."/>
            <person name="Strem M.D."/>
            <person name="Melnick R.L."/>
            <person name="Guiltinan M.J."/>
            <person name="Tyler B.M."/>
            <person name="Meinhardt L.W."/>
            <person name="Bailey B.A."/>
        </authorList>
    </citation>
    <scope>NUCLEOTIDE SEQUENCE [LARGE SCALE GENOMIC DNA]</scope>
    <source>
        <strain evidence="3">zdho120</strain>
    </source>
</reference>
<dbReference type="OrthoDB" id="167117at2759"/>
<sequence length="203" mass="23179">MDEKLLLLWDDFSAHWTEEVVAYATSVNVIIMRVPPRYTYVCQPADIAWNMPFKCRLRSKWVECLRRQISNHHSSVRRHTETVNEVSQRVSEVARAEIQEVAQAKIAHLQQSLPHAAFQMEAPKRRGITSWIMESWNGLGKTTICFAQAELLGDNRSAEAITIEDDVEQMRTLINRLADLSGTNDAVESEDEFVSSDSSDDEN</sequence>
<proteinExistence type="predicted"/>
<dbReference type="Pfam" id="PF03184">
    <property type="entry name" value="DDE_1"/>
    <property type="match status" value="1"/>
</dbReference>
<gene>
    <name evidence="2" type="ORF">PHMEG_00021935</name>
</gene>
<evidence type="ECO:0000259" key="1">
    <source>
        <dbReference type="Pfam" id="PF03184"/>
    </source>
</evidence>
<comment type="caution">
    <text evidence="2">The sequence shown here is derived from an EMBL/GenBank/DDBJ whole genome shotgun (WGS) entry which is preliminary data.</text>
</comment>
<evidence type="ECO:0000313" key="3">
    <source>
        <dbReference type="Proteomes" id="UP000198211"/>
    </source>
</evidence>
<dbReference type="AlphaFoldDB" id="A0A225VMY8"/>
<keyword evidence="3" id="KW-1185">Reference proteome</keyword>
<dbReference type="GO" id="GO:0003676">
    <property type="term" value="F:nucleic acid binding"/>
    <property type="evidence" value="ECO:0007669"/>
    <property type="project" value="InterPro"/>
</dbReference>
<organism evidence="2 3">
    <name type="scientific">Phytophthora megakarya</name>
    <dbReference type="NCBI Taxonomy" id="4795"/>
    <lineage>
        <taxon>Eukaryota</taxon>
        <taxon>Sar</taxon>
        <taxon>Stramenopiles</taxon>
        <taxon>Oomycota</taxon>
        <taxon>Peronosporomycetes</taxon>
        <taxon>Peronosporales</taxon>
        <taxon>Peronosporaceae</taxon>
        <taxon>Phytophthora</taxon>
    </lineage>
</organism>
<dbReference type="Proteomes" id="UP000198211">
    <property type="component" value="Unassembled WGS sequence"/>
</dbReference>
<dbReference type="EMBL" id="NBNE01004210">
    <property type="protein sequence ID" value="OWZ05890.1"/>
    <property type="molecule type" value="Genomic_DNA"/>
</dbReference>
<accession>A0A225VMY8</accession>
<feature type="domain" description="DDE-1" evidence="1">
    <location>
        <begin position="2"/>
        <end position="118"/>
    </location>
</feature>